<dbReference type="Pfam" id="PF02653">
    <property type="entry name" value="BPD_transp_2"/>
    <property type="match status" value="1"/>
</dbReference>
<comment type="similarity">
    <text evidence="8">Belongs to the binding-protein-dependent transport system permease family. LivHM subfamily.</text>
</comment>
<accession>A0A0N7JV66</accession>
<keyword evidence="4 9" id="KW-0812">Transmembrane</keyword>
<dbReference type="PANTHER" id="PTHR11795:SF447">
    <property type="entry name" value="ABC TRANSPORTER PERMEASE PROTEIN"/>
    <property type="match status" value="1"/>
</dbReference>
<keyword evidence="5" id="KW-0029">Amino-acid transport</keyword>
<dbReference type="KEGG" id="bcai:K788_0000576"/>
<feature type="transmembrane region" description="Helical" evidence="9">
    <location>
        <begin position="233"/>
        <end position="258"/>
    </location>
</feature>
<dbReference type="RefSeq" id="WP_035998364.1">
    <property type="nucleotide sequence ID" value="NZ_CP012747.1"/>
</dbReference>
<name>A0A0N7JV66_9BURK</name>
<evidence type="ECO:0000256" key="3">
    <source>
        <dbReference type="ARBA" id="ARBA00022475"/>
    </source>
</evidence>
<keyword evidence="7 9" id="KW-0472">Membrane</keyword>
<evidence type="ECO:0000256" key="5">
    <source>
        <dbReference type="ARBA" id="ARBA00022970"/>
    </source>
</evidence>
<keyword evidence="6 9" id="KW-1133">Transmembrane helix</keyword>
<dbReference type="NCBIfam" id="TIGR03409">
    <property type="entry name" value="urea_trans_UrtB"/>
    <property type="match status" value="1"/>
</dbReference>
<evidence type="ECO:0000256" key="2">
    <source>
        <dbReference type="ARBA" id="ARBA00022448"/>
    </source>
</evidence>
<dbReference type="AlphaFoldDB" id="A0A0N7JV66"/>
<evidence type="ECO:0000256" key="1">
    <source>
        <dbReference type="ARBA" id="ARBA00004651"/>
    </source>
</evidence>
<evidence type="ECO:0000256" key="8">
    <source>
        <dbReference type="ARBA" id="ARBA00037998"/>
    </source>
</evidence>
<gene>
    <name evidence="10" type="ORF">K788_0000576</name>
</gene>
<reference evidence="10 11" key="1">
    <citation type="journal article" date="2014" name="Genome Announc.">
        <title>Draft Genome Sequence of the Haloacid-Degrading Burkholderia caribensis Strain MBA4.</title>
        <authorList>
            <person name="Pan Y."/>
            <person name="Kong K.F."/>
            <person name="Tsang J.S."/>
        </authorList>
    </citation>
    <scope>NUCLEOTIDE SEQUENCE [LARGE SCALE GENOMIC DNA]</scope>
    <source>
        <strain evidence="10 11">MBA4</strain>
    </source>
</reference>
<evidence type="ECO:0000313" key="11">
    <source>
        <dbReference type="Proteomes" id="UP000019146"/>
    </source>
</evidence>
<evidence type="ECO:0000256" key="6">
    <source>
        <dbReference type="ARBA" id="ARBA00022989"/>
    </source>
</evidence>
<feature type="transmembrane region" description="Helical" evidence="9">
    <location>
        <begin position="17"/>
        <end position="37"/>
    </location>
</feature>
<feature type="transmembrane region" description="Helical" evidence="9">
    <location>
        <begin position="153"/>
        <end position="171"/>
    </location>
</feature>
<dbReference type="Proteomes" id="UP000019146">
    <property type="component" value="Chromosome 2"/>
</dbReference>
<dbReference type="PANTHER" id="PTHR11795">
    <property type="entry name" value="BRANCHED-CHAIN AMINO ACID TRANSPORT SYSTEM PERMEASE PROTEIN LIVH"/>
    <property type="match status" value="1"/>
</dbReference>
<sequence length="301" mass="32852">MTFEIFVMQLFNGLSSFTILLLMALGLAIVFGLMGVINMAHGELMALGAYMTYLTARFFELYLPGLMPIYLFVAIVVAFGSTFAFGYLLERVFIRYFYDRPLDTLLATWGLSLILQQAYRSIFGAQEVSSPLTSWLTGAWEPVAGIQLPLNRIFIMGLTTVVAVVVWMILYRTRWGLRARAVTQNRKMSSAVGIDTYRVDALTFALGSGLAGIAGAVFTMIGSTNPGTGQLYIVDSFIVVVFGGISSLLGTAASGFVIAQSQTTLEYLMSGSMAKVLIMVALVVVLYFRPSGLFVSKVRTS</sequence>
<evidence type="ECO:0000256" key="7">
    <source>
        <dbReference type="ARBA" id="ARBA00023136"/>
    </source>
</evidence>
<keyword evidence="3" id="KW-1003">Cell membrane</keyword>
<protein>
    <submittedName>
        <fullName evidence="10">Urea ABC transporter, permease protein UrtB</fullName>
    </submittedName>
</protein>
<keyword evidence="2" id="KW-0813">Transport</keyword>
<dbReference type="GO" id="GO:0005886">
    <property type="term" value="C:plasma membrane"/>
    <property type="evidence" value="ECO:0007669"/>
    <property type="project" value="UniProtKB-SubCell"/>
</dbReference>
<organism evidence="10 11">
    <name type="scientific">Paraburkholderia caribensis MBA4</name>
    <dbReference type="NCBI Taxonomy" id="1323664"/>
    <lineage>
        <taxon>Bacteria</taxon>
        <taxon>Pseudomonadati</taxon>
        <taxon>Pseudomonadota</taxon>
        <taxon>Betaproteobacteria</taxon>
        <taxon>Burkholderiales</taxon>
        <taxon>Burkholderiaceae</taxon>
        <taxon>Paraburkholderia</taxon>
    </lineage>
</organism>
<dbReference type="CDD" id="cd06582">
    <property type="entry name" value="TM_PBP1_LivH_like"/>
    <property type="match status" value="1"/>
</dbReference>
<evidence type="ECO:0000313" key="10">
    <source>
        <dbReference type="EMBL" id="ALL68357.1"/>
    </source>
</evidence>
<dbReference type="EMBL" id="CP012747">
    <property type="protein sequence ID" value="ALL68357.1"/>
    <property type="molecule type" value="Genomic_DNA"/>
</dbReference>
<dbReference type="InterPro" id="IPR017779">
    <property type="entry name" value="ABC_UrtB_bac"/>
</dbReference>
<feature type="transmembrane region" description="Helical" evidence="9">
    <location>
        <begin position="69"/>
        <end position="89"/>
    </location>
</feature>
<dbReference type="InterPro" id="IPR001851">
    <property type="entry name" value="ABC_transp_permease"/>
</dbReference>
<dbReference type="InterPro" id="IPR052157">
    <property type="entry name" value="BCAA_transport_permease"/>
</dbReference>
<dbReference type="GeneID" id="69972076"/>
<evidence type="ECO:0000256" key="4">
    <source>
        <dbReference type="ARBA" id="ARBA00022692"/>
    </source>
</evidence>
<comment type="subcellular location">
    <subcellularLocation>
        <location evidence="1">Cell membrane</location>
        <topology evidence="1">Multi-pass membrane protein</topology>
    </subcellularLocation>
</comment>
<feature type="transmembrane region" description="Helical" evidence="9">
    <location>
        <begin position="265"/>
        <end position="288"/>
    </location>
</feature>
<dbReference type="GO" id="GO:0022857">
    <property type="term" value="F:transmembrane transporter activity"/>
    <property type="evidence" value="ECO:0007669"/>
    <property type="project" value="InterPro"/>
</dbReference>
<feature type="transmembrane region" description="Helical" evidence="9">
    <location>
        <begin position="201"/>
        <end position="221"/>
    </location>
</feature>
<proteinExistence type="inferred from homology"/>
<dbReference type="GO" id="GO:0006865">
    <property type="term" value="P:amino acid transport"/>
    <property type="evidence" value="ECO:0007669"/>
    <property type="project" value="UniProtKB-KW"/>
</dbReference>
<evidence type="ECO:0000256" key="9">
    <source>
        <dbReference type="SAM" id="Phobius"/>
    </source>
</evidence>